<dbReference type="OrthoDB" id="384721at2"/>
<accession>A0A285I7X5</accession>
<dbReference type="Pfam" id="PF03009">
    <property type="entry name" value="GDPD"/>
    <property type="match status" value="1"/>
</dbReference>
<dbReference type="SUPFAM" id="SSF51695">
    <property type="entry name" value="PLC-like phosphodiesterases"/>
    <property type="match status" value="1"/>
</dbReference>
<reference evidence="3" key="1">
    <citation type="submission" date="2017-09" db="EMBL/GenBank/DDBJ databases">
        <authorList>
            <person name="Varghese N."/>
            <person name="Submissions S."/>
        </authorList>
    </citation>
    <scope>NUCLEOTIDE SEQUENCE [LARGE SCALE GENOMIC DNA]</scope>
    <source>
        <strain evidence="3">MSL47</strain>
    </source>
</reference>
<name>A0A285I7X5_9FIRM</name>
<dbReference type="Gene3D" id="3.20.20.190">
    <property type="entry name" value="Phosphatidylinositol (PI) phosphodiesterase"/>
    <property type="match status" value="1"/>
</dbReference>
<dbReference type="GO" id="GO:0008081">
    <property type="term" value="F:phosphoric diester hydrolase activity"/>
    <property type="evidence" value="ECO:0007669"/>
    <property type="project" value="InterPro"/>
</dbReference>
<feature type="domain" description="GP-PDE" evidence="1">
    <location>
        <begin position="1"/>
        <end position="236"/>
    </location>
</feature>
<dbReference type="Proteomes" id="UP000219573">
    <property type="component" value="Unassembled WGS sequence"/>
</dbReference>
<gene>
    <name evidence="2" type="ORF">SAMN06265827_13325</name>
</gene>
<dbReference type="InterPro" id="IPR017946">
    <property type="entry name" value="PLC-like_Pdiesterase_TIM-brl"/>
</dbReference>
<dbReference type="EMBL" id="OBDZ01000033">
    <property type="protein sequence ID" value="SNY44044.1"/>
    <property type="molecule type" value="Genomic_DNA"/>
</dbReference>
<organism evidence="2 3">
    <name type="scientific">Orenia metallireducens</name>
    <dbReference type="NCBI Taxonomy" id="1413210"/>
    <lineage>
        <taxon>Bacteria</taxon>
        <taxon>Bacillati</taxon>
        <taxon>Bacillota</taxon>
        <taxon>Clostridia</taxon>
        <taxon>Halanaerobiales</taxon>
        <taxon>Halobacteroidaceae</taxon>
        <taxon>Orenia</taxon>
    </lineage>
</organism>
<dbReference type="RefSeq" id="WP_097019255.1">
    <property type="nucleotide sequence ID" value="NZ_OBDZ01000033.1"/>
</dbReference>
<dbReference type="InterPro" id="IPR030395">
    <property type="entry name" value="GP_PDE_dom"/>
</dbReference>
<dbReference type="STRING" id="1413210.U472_01885"/>
<dbReference type="PANTHER" id="PTHR46211:SF1">
    <property type="entry name" value="GLYCEROPHOSPHODIESTER PHOSPHODIESTERASE, CYTOPLASMIC"/>
    <property type="match status" value="1"/>
</dbReference>
<evidence type="ECO:0000313" key="3">
    <source>
        <dbReference type="Proteomes" id="UP000219573"/>
    </source>
</evidence>
<dbReference type="AlphaFoldDB" id="A0A285I7X5"/>
<dbReference type="PROSITE" id="PS51704">
    <property type="entry name" value="GP_PDE"/>
    <property type="match status" value="1"/>
</dbReference>
<evidence type="ECO:0000313" key="2">
    <source>
        <dbReference type="EMBL" id="SNY44044.1"/>
    </source>
</evidence>
<dbReference type="PANTHER" id="PTHR46211">
    <property type="entry name" value="GLYCEROPHOSPHORYL DIESTER PHOSPHODIESTERASE"/>
    <property type="match status" value="1"/>
</dbReference>
<protein>
    <submittedName>
        <fullName evidence="2">Glycerophosphoryl diester phosphodiesterase</fullName>
    </submittedName>
</protein>
<dbReference type="GO" id="GO:0006629">
    <property type="term" value="P:lipid metabolic process"/>
    <property type="evidence" value="ECO:0007669"/>
    <property type="project" value="InterPro"/>
</dbReference>
<keyword evidence="3" id="KW-1185">Reference proteome</keyword>
<sequence length="238" mass="27045">MLKIGHRGASGVAPENSKAAFLKAIEFGLDMVELDIQLTKDNNLIVFHDYDLKRITGLDRKVGEMTLAELKKLDIGSCFSKEFSDERILTLAEVIDLLRGKLKINIEIKINQQKSDVIIESLFDILEEQEYEDDVIISSFDHRILKVIKRKKPSLKTAVLIGAIVMEPIRLIQEASADGIHPHYLTISKELVEELKDYGYFINTWTVNSKEEVDRLVEIGVDGIMSDYPMLITKAVKR</sequence>
<evidence type="ECO:0000259" key="1">
    <source>
        <dbReference type="PROSITE" id="PS51704"/>
    </source>
</evidence>
<proteinExistence type="predicted"/>